<evidence type="ECO:0000256" key="1">
    <source>
        <dbReference type="SAM" id="MobiDB-lite"/>
    </source>
</evidence>
<sequence>MRKTSHCSQVSTTTRARHTNMDSPKNLRCEEMLFFHILEASGFLEYMVEVSVVMRVPPTPFVGPACSHCLPWLRSLFSLSPSLSGRFSSWFSTDESGSRQCECVDQCGHCVSREWTSESSVSTSEYSICVARARVVCMALGPVAGCLIPSSTASAERNFSALKRLKTYLLSTIDQDRLNHLVILRVYNEQVDNLDIDALCDEFVKDSTYRIID</sequence>
<name>A0A7R9DZG0_9NEOP</name>
<evidence type="ECO:0000313" key="2">
    <source>
        <dbReference type="EMBL" id="CAD7423444.1"/>
    </source>
</evidence>
<reference evidence="2" key="1">
    <citation type="submission" date="2020-11" db="EMBL/GenBank/DDBJ databases">
        <authorList>
            <person name="Tran Van P."/>
        </authorList>
    </citation>
    <scope>NUCLEOTIDE SEQUENCE</scope>
</reference>
<protein>
    <recommendedName>
        <fullName evidence="3">HAT C-terminal dimerisation domain-containing protein</fullName>
    </recommendedName>
</protein>
<evidence type="ECO:0008006" key="3">
    <source>
        <dbReference type="Google" id="ProtNLM"/>
    </source>
</evidence>
<feature type="compositionally biased region" description="Polar residues" evidence="1">
    <location>
        <begin position="1"/>
        <end position="14"/>
    </location>
</feature>
<dbReference type="EMBL" id="OB792676">
    <property type="protein sequence ID" value="CAD7423444.1"/>
    <property type="molecule type" value="Genomic_DNA"/>
</dbReference>
<accession>A0A7R9DZG0</accession>
<gene>
    <name evidence="2" type="ORF">TMSB3V08_LOCUS432</name>
</gene>
<organism evidence="2">
    <name type="scientific">Timema monikensis</name>
    <dbReference type="NCBI Taxonomy" id="170555"/>
    <lineage>
        <taxon>Eukaryota</taxon>
        <taxon>Metazoa</taxon>
        <taxon>Ecdysozoa</taxon>
        <taxon>Arthropoda</taxon>
        <taxon>Hexapoda</taxon>
        <taxon>Insecta</taxon>
        <taxon>Pterygota</taxon>
        <taxon>Neoptera</taxon>
        <taxon>Polyneoptera</taxon>
        <taxon>Phasmatodea</taxon>
        <taxon>Timematodea</taxon>
        <taxon>Timematoidea</taxon>
        <taxon>Timematidae</taxon>
        <taxon>Timema</taxon>
    </lineage>
</organism>
<dbReference type="AlphaFoldDB" id="A0A7R9DZG0"/>
<feature type="region of interest" description="Disordered" evidence="1">
    <location>
        <begin position="1"/>
        <end position="21"/>
    </location>
</feature>
<proteinExistence type="predicted"/>